<gene>
    <name evidence="4" type="ORF">UC8_56910</name>
</gene>
<dbReference type="PANTHER" id="PTHR34512:SF30">
    <property type="entry name" value="OUTER MEMBRANE PROTEIN ASSEMBLY FACTOR BAMB"/>
    <property type="match status" value="1"/>
</dbReference>
<dbReference type="SUPFAM" id="SSF50998">
    <property type="entry name" value="Quinoprotein alcohol dehydrogenase-like"/>
    <property type="match status" value="2"/>
</dbReference>
<evidence type="ECO:0000256" key="1">
    <source>
        <dbReference type="SAM" id="MobiDB-lite"/>
    </source>
</evidence>
<dbReference type="PROSITE" id="PS51257">
    <property type="entry name" value="PROKAR_LIPOPROTEIN"/>
    <property type="match status" value="1"/>
</dbReference>
<dbReference type="SUPFAM" id="SSF48452">
    <property type="entry name" value="TPR-like"/>
    <property type="match status" value="1"/>
</dbReference>
<dbReference type="SMART" id="SM00564">
    <property type="entry name" value="PQQ"/>
    <property type="match status" value="7"/>
</dbReference>
<dbReference type="InterPro" id="IPR011047">
    <property type="entry name" value="Quinoprotein_ADH-like_sf"/>
</dbReference>
<dbReference type="Gene3D" id="2.140.10.10">
    <property type="entry name" value="Quinoprotein alcohol dehydrogenase-like superfamily"/>
    <property type="match status" value="1"/>
</dbReference>
<evidence type="ECO:0000256" key="2">
    <source>
        <dbReference type="SAM" id="SignalP"/>
    </source>
</evidence>
<sequence precursor="true">MTYRALPCSFVRFQPQSCWLFACLLLAGWGCLVADAPRATAQNVFRSMVPDLTGGFIEPPRAVRQQLEEAEEAIGEQRYSEAVLGLGKLLQRSADGAQDDDIAGQDFFLDSGGEDLDAIAIESLLRRAEDLLGDLPDEGLDIYELNYGPAAKQDLDKATASRDWVALKDIVRRYFHTSAGYQAAYLWGYHELQTGRPLAASMLFKRLAGQRRAAKQMGGQLDLALALSLKLAEREESQVQAALRSVEGPAPQRAERYRLSDSEIPAAGEGEELDWLKEHFAELKRASPPPPRDYPVAGGDASRSLSEGGQHPLSDLRWKLEATAGETETQQLQKTAQSLASQGDLPPPTWLPLRVGNQLLMRTTRRVMGVDFETGKRVWEYPWGSLAGGEAEPMPFESEVSTDSLLLSQRVWFDLPYGRLSSDGHRVFFLQDLAEVQANRRFTPFGVRAIQQGINERKNTGANTLVALDLKKEGSLLWTAGVGEQTPTIFTDAFFLGPPLPIEGRLYVIAELSGDLCLLCLDPATGTQLWRQQLLAIETGNIETDIVRRISGAMPAYQDGVLVCPTGAGAIVAVDLASRSLLWGAKYRRSAELNSMNSGRSGVDPARLMQRWLDSTPVIHDGAVYVTPIESDRLFGFDLLTGEPLFPEIVRSGMRYLAGVRDDQLILVGSREVHAYDKRSGRRRWTAAVNDAGQNAQVCGTGVFGGNLFFVPLSDRQVVAIDLANGDVVSRQNMDFDLGNLVQAGGQLISQNATEVAVAFGQQWLRPTVETRLADNPQDTWAIKRKAQLLIEDGKRDEALQWLPKALEIDSADEEARALYVSAMLGALREDFASHTDLLPTLERLVQFPERQAELLSLMARGSVREEEPVAAVEHLIALSALLADESHWAERMHSLQRSDLDAQPSLDNWIAGQVQQALSQADESQREAINAAVAVHLQAFEAQATGTLQRLTQHFSATVGADAARTRLIERLIKEEALLRAERLAQQAMQDVQFSAAGNADQRTAPFRLLLAQVYQAAGFTSDARLQAQQLSDADRDSFDEADRETLELLQEDSAAPTDNAWPDYVVTSWNASQNQRSARGVPNPDVLEILSRSGAHLRGWQVISEEGRTVSLRDPNGRVTSVPMAVSNAKDEGTRSAALDGGVMIALMPSELVAIDMFRATQGSRDADLWRLPWRSELGGRMARARSTATPFGDNHKSYDVVDPLRRSPPSEFRLGPISGNQLYLLNAGQLQAIDVLQGELRWSNQAVPPRGYVVSDGQRVAVASAQTDDGRVDIFDCVDGRKLLTQPWPEEEMIWFAAGKHLLTYQVAEGNVPTHVSLRDVFSDAVVLTQELAAPETAGVTAKGNIVEGRWLTLLQPSGEVLVWDLIEGRQVGTHQLDPIDKLNGLQTVVRGDTLILLPETSVRPERKPNTIPNIAQSRVHFRVDGPVLCMHLQSGEVVWQTELEDSPWGCTIGQATGSPLLIFSRALSIHSPTASTRRKQELSMLALDVKTGEQVARRNGLPLPSFNSDIVTHLNVDPQQHVVAAMVGASFMQFAFTNQEPPPQPVQEEASPEADEEEDEAKPFDLFR</sequence>
<reference evidence="4 5" key="1">
    <citation type="submission" date="2019-08" db="EMBL/GenBank/DDBJ databases">
        <title>Deep-cultivation of Planctomycetes and their phenomic and genomic characterization uncovers novel biology.</title>
        <authorList>
            <person name="Wiegand S."/>
            <person name="Jogler M."/>
            <person name="Boedeker C."/>
            <person name="Pinto D."/>
            <person name="Vollmers J."/>
            <person name="Rivas-Marin E."/>
            <person name="Kohn T."/>
            <person name="Peeters S.H."/>
            <person name="Heuer A."/>
            <person name="Rast P."/>
            <person name="Oberbeckmann S."/>
            <person name="Bunk B."/>
            <person name="Jeske O."/>
            <person name="Meyerdierks A."/>
            <person name="Storesund J.E."/>
            <person name="Kallscheuer N."/>
            <person name="Luecker S."/>
            <person name="Lage O.M."/>
            <person name="Pohl T."/>
            <person name="Merkel B.J."/>
            <person name="Hornburger P."/>
            <person name="Mueller R.-W."/>
            <person name="Bruemmer F."/>
            <person name="Labrenz M."/>
            <person name="Spormann A.M."/>
            <person name="Op den Camp H."/>
            <person name="Overmann J."/>
            <person name="Amann R."/>
            <person name="Jetten M.S.M."/>
            <person name="Mascher T."/>
            <person name="Medema M.H."/>
            <person name="Devos D.P."/>
            <person name="Kaster A.-K."/>
            <person name="Ovreas L."/>
            <person name="Rohde M."/>
            <person name="Galperin M.Y."/>
            <person name="Jogler C."/>
        </authorList>
    </citation>
    <scope>NUCLEOTIDE SEQUENCE [LARGE SCALE GENOMIC DNA]</scope>
    <source>
        <strain evidence="4 5">UC8</strain>
    </source>
</reference>
<feature type="region of interest" description="Disordered" evidence="1">
    <location>
        <begin position="284"/>
        <end position="311"/>
    </location>
</feature>
<dbReference type="RefSeq" id="WP_068138091.1">
    <property type="nucleotide sequence ID" value="NZ_CP042914.1"/>
</dbReference>
<dbReference type="InterPro" id="IPR018391">
    <property type="entry name" value="PQQ_b-propeller_rpt"/>
</dbReference>
<dbReference type="InterPro" id="IPR015943">
    <property type="entry name" value="WD40/YVTN_repeat-like_dom_sf"/>
</dbReference>
<dbReference type="Pfam" id="PF13360">
    <property type="entry name" value="PQQ_2"/>
    <property type="match status" value="2"/>
</dbReference>
<dbReference type="InterPro" id="IPR011990">
    <property type="entry name" value="TPR-like_helical_dom_sf"/>
</dbReference>
<dbReference type="Proteomes" id="UP000325286">
    <property type="component" value="Chromosome"/>
</dbReference>
<evidence type="ECO:0000313" key="5">
    <source>
        <dbReference type="Proteomes" id="UP000325286"/>
    </source>
</evidence>
<feature type="region of interest" description="Disordered" evidence="1">
    <location>
        <begin position="1541"/>
        <end position="1572"/>
    </location>
</feature>
<feature type="compositionally biased region" description="Acidic residues" evidence="1">
    <location>
        <begin position="1554"/>
        <end position="1564"/>
    </location>
</feature>
<evidence type="ECO:0000313" key="4">
    <source>
        <dbReference type="EMBL" id="QEG43639.1"/>
    </source>
</evidence>
<feature type="domain" description="Pyrrolo-quinoline quinone repeat" evidence="3">
    <location>
        <begin position="464"/>
        <end position="594"/>
    </location>
</feature>
<feature type="region of interest" description="Disordered" evidence="1">
    <location>
        <begin position="326"/>
        <end position="350"/>
    </location>
</feature>
<dbReference type="EMBL" id="CP042914">
    <property type="protein sequence ID" value="QEG43639.1"/>
    <property type="molecule type" value="Genomic_DNA"/>
</dbReference>
<keyword evidence="5" id="KW-1185">Reference proteome</keyword>
<dbReference type="InterPro" id="IPR002372">
    <property type="entry name" value="PQQ_rpt_dom"/>
</dbReference>
<feature type="domain" description="Pyrrolo-quinoline quinone repeat" evidence="3">
    <location>
        <begin position="615"/>
        <end position="735"/>
    </location>
</feature>
<keyword evidence="2" id="KW-0732">Signal</keyword>
<dbReference type="PANTHER" id="PTHR34512">
    <property type="entry name" value="CELL SURFACE PROTEIN"/>
    <property type="match status" value="1"/>
</dbReference>
<proteinExistence type="predicted"/>
<accession>A0A5B9R055</accession>
<name>A0A5B9R055_9BACT</name>
<feature type="signal peptide" evidence="2">
    <location>
        <begin position="1"/>
        <end position="34"/>
    </location>
</feature>
<feature type="chain" id="PRO_5022826218" evidence="2">
    <location>
        <begin position="35"/>
        <end position="1572"/>
    </location>
</feature>
<dbReference type="KEGG" id="rul:UC8_56910"/>
<dbReference type="OrthoDB" id="242013at2"/>
<organism evidence="4 5">
    <name type="scientific">Roseimaritima ulvae</name>
    <dbReference type="NCBI Taxonomy" id="980254"/>
    <lineage>
        <taxon>Bacteria</taxon>
        <taxon>Pseudomonadati</taxon>
        <taxon>Planctomycetota</taxon>
        <taxon>Planctomycetia</taxon>
        <taxon>Pirellulales</taxon>
        <taxon>Pirellulaceae</taxon>
        <taxon>Roseimaritima</taxon>
    </lineage>
</organism>
<protein>
    <submittedName>
        <fullName evidence="4">Outer membrane biogenesis protein BamB</fullName>
    </submittedName>
</protein>
<evidence type="ECO:0000259" key="3">
    <source>
        <dbReference type="Pfam" id="PF13360"/>
    </source>
</evidence>
<dbReference type="Gene3D" id="2.130.10.10">
    <property type="entry name" value="YVTN repeat-like/Quinoprotein amine dehydrogenase"/>
    <property type="match status" value="2"/>
</dbReference>
<feature type="compositionally biased region" description="Polar residues" evidence="1">
    <location>
        <begin position="326"/>
        <end position="341"/>
    </location>
</feature>
<feature type="region of interest" description="Disordered" evidence="1">
    <location>
        <begin position="242"/>
        <end position="263"/>
    </location>
</feature>